<comment type="caution">
    <text evidence="5">The sequence shown here is derived from an EMBL/GenBank/DDBJ whole genome shotgun (WGS) entry which is preliminary data.</text>
</comment>
<dbReference type="GO" id="GO:0000226">
    <property type="term" value="P:microtubule cytoskeleton organization"/>
    <property type="evidence" value="ECO:0007669"/>
    <property type="project" value="TreeGrafter"/>
</dbReference>
<dbReference type="GO" id="GO:0007021">
    <property type="term" value="P:tubulin complex assembly"/>
    <property type="evidence" value="ECO:0007669"/>
    <property type="project" value="InterPro"/>
</dbReference>
<dbReference type="PROSITE" id="PS50077">
    <property type="entry name" value="HEAT_REPEAT"/>
    <property type="match status" value="1"/>
</dbReference>
<dbReference type="GO" id="GO:0048487">
    <property type="term" value="F:beta-tubulin binding"/>
    <property type="evidence" value="ECO:0007669"/>
    <property type="project" value="InterPro"/>
</dbReference>
<dbReference type="Gene3D" id="1.25.10.10">
    <property type="entry name" value="Leucine-rich Repeat Variant"/>
    <property type="match status" value="1"/>
</dbReference>
<dbReference type="InterPro" id="IPR021133">
    <property type="entry name" value="HEAT_type_2"/>
</dbReference>
<dbReference type="Pfam" id="PF23579">
    <property type="entry name" value="ARM_TBCD"/>
    <property type="match status" value="1"/>
</dbReference>
<organism evidence="5 6">
    <name type="scientific">Emericellopsis atlantica</name>
    <dbReference type="NCBI Taxonomy" id="2614577"/>
    <lineage>
        <taxon>Eukaryota</taxon>
        <taxon>Fungi</taxon>
        <taxon>Dikarya</taxon>
        <taxon>Ascomycota</taxon>
        <taxon>Pezizomycotina</taxon>
        <taxon>Sordariomycetes</taxon>
        <taxon>Hypocreomycetidae</taxon>
        <taxon>Hypocreales</taxon>
        <taxon>Bionectriaceae</taxon>
        <taxon>Emericellopsis</taxon>
    </lineage>
</organism>
<dbReference type="OrthoDB" id="10253476at2759"/>
<evidence type="ECO:0000259" key="3">
    <source>
        <dbReference type="Pfam" id="PF12612"/>
    </source>
</evidence>
<proteinExistence type="predicted"/>
<dbReference type="RefSeq" id="XP_046122863.1">
    <property type="nucleotide sequence ID" value="XM_046267258.1"/>
</dbReference>
<dbReference type="InterPro" id="IPR011989">
    <property type="entry name" value="ARM-like"/>
</dbReference>
<dbReference type="PANTHER" id="PTHR12658:SF0">
    <property type="entry name" value="TUBULIN-SPECIFIC CHAPERONE D"/>
    <property type="match status" value="1"/>
</dbReference>
<dbReference type="PANTHER" id="PTHR12658">
    <property type="entry name" value="BETA-TUBULIN COFACTOR D"/>
    <property type="match status" value="1"/>
</dbReference>
<evidence type="ECO:0000313" key="6">
    <source>
        <dbReference type="Proteomes" id="UP000887229"/>
    </source>
</evidence>
<dbReference type="Proteomes" id="UP000887229">
    <property type="component" value="Unassembled WGS sequence"/>
</dbReference>
<dbReference type="SUPFAM" id="SSF48371">
    <property type="entry name" value="ARM repeat"/>
    <property type="match status" value="1"/>
</dbReference>
<dbReference type="GO" id="GO:0007023">
    <property type="term" value="P:post-chaperonin tubulin folding pathway"/>
    <property type="evidence" value="ECO:0007669"/>
    <property type="project" value="InterPro"/>
</dbReference>
<evidence type="ECO:0000313" key="5">
    <source>
        <dbReference type="EMBL" id="KAG9258939.1"/>
    </source>
</evidence>
<keyword evidence="6" id="KW-1185">Reference proteome</keyword>
<feature type="domain" description="Tubulin-folding cofactor D C-terminal" evidence="3">
    <location>
        <begin position="936"/>
        <end position="1110"/>
    </location>
</feature>
<dbReference type="Pfam" id="PF25767">
    <property type="entry name" value="ARM_TBCD_2nd"/>
    <property type="match status" value="1"/>
</dbReference>
<evidence type="ECO:0000259" key="4">
    <source>
        <dbReference type="Pfam" id="PF25767"/>
    </source>
</evidence>
<dbReference type="GeneID" id="70298161"/>
<name>A0A9P7ZV80_9HYPO</name>
<dbReference type="InterPro" id="IPR016024">
    <property type="entry name" value="ARM-type_fold"/>
</dbReference>
<dbReference type="AlphaFoldDB" id="A0A9P7ZV80"/>
<accession>A0A9P7ZV80</accession>
<dbReference type="InterPro" id="IPR022577">
    <property type="entry name" value="TBCD_C"/>
</dbReference>
<feature type="domain" description="Tubulin-folding cofactor D ARM repeats" evidence="4">
    <location>
        <begin position="340"/>
        <end position="540"/>
    </location>
</feature>
<dbReference type="EMBL" id="MU251242">
    <property type="protein sequence ID" value="KAG9258939.1"/>
    <property type="molecule type" value="Genomic_DNA"/>
</dbReference>
<gene>
    <name evidence="5" type="ORF">F5Z01DRAFT_9809</name>
</gene>
<dbReference type="InterPro" id="IPR058033">
    <property type="entry name" value="ARM_TBCD_2nd"/>
</dbReference>
<dbReference type="Pfam" id="PF12612">
    <property type="entry name" value="TFCD_C"/>
    <property type="match status" value="1"/>
</dbReference>
<sequence>MDAPEADFDIKLQKISSDLLADFNSFLDVLHKPASQHGGERRVRSRVKSRDVYNATLYYLDPFQELPQLLDPHLPKWIPFLANTYLAALTTRHKSPALSAEKAKHFIPTTSAIALILYSFCKIRGEKVIKHFLNVETKYLEILRSAIEDAEEKGTGAWQERYIVLVWLSHLLLAPFDLSTISSVDVEDTPAIPGLELREGLPGITLRLLPLGIKFLSSPGKERDGAKALLVRIAMRQDMQDLGVLDSLVKWALGSLRADTEQTSYYYLGILSFIGGILQSTMDTGIMHGHLSASFTRVHGVATDEGNAIVSFALARKMVIKIMRCLVVSALRQDRLGDTANEITEMTIGYLLESLADNDTPVRLAASKALSVITLKLDPEMASQVVEAVLESLNRNILWKKTAQGNVRDLATVDSLEWHGLILTLSHLLYRRSPPAEQLPDIIQSLLLGLAFEQRGTSGTSVGANVRDAACFGIWAVARRYTTAELLAVPTKTSTSILQTMGTELVTTACLDPAGNIRRGSSAALQELIGRHPDTVEKGIWVVQTVDYHAVARRSRAMEEVALGVTKLSAQYGEAILNALLGWRGVGDVDAASRRSAGAAFGVLTAALALDDLNGPFPRYEASFQLFQDKYTTLEARQVEERHGLLICYAALLDQFPKVSAHEGGRHAGNDGLGPSLLEKMQAIVTAMLTSYMESTHRRADLIAEGLSRVVESLVPLFQFITLGNQSSLPLYTMAQLLESAKESGHLALANALDEHGGSDSDLSTVLDTIKQVVPMWLSRTEPEAMQPACAAALTLLIFSTPANRKAIIQEWAQSVRHKPSSRTATQGEAYFYTLALTQPLISSQDVDIVCETLTGRWADDPEVATRLAILQGLTKSRILQDKPLAFLGILKEGLNDYTTTARGDVGSHVRVQALRAVCFLWQDAACLSKESIETLLHSVLRLSAEKLDRIRPEAQSALALLLSGHSADHFRHSLTFSSQAYFHILLALAYNTSLHPLAASFAEEDETAWMAALMAGFVTSADTGNEELVIASRAALTSFANVSASNLDLIYEALLQNLRTHQGNDRVLVPTLEITAFLLHVGFVDTDINFKSLCLQTQKAGYKTGNVRKIEACIRVYGGIAGLGDENIAGVSEAKKRLGALLFHPWPKVRTMVADEIWGLVVGKDDTEADDDLQSKVLGVDWGAADKTKIRSLVQDLHLD</sequence>
<feature type="repeat" description="HEAT" evidence="2">
    <location>
        <begin position="347"/>
        <end position="384"/>
    </location>
</feature>
<keyword evidence="1" id="KW-0143">Chaperone</keyword>
<dbReference type="GO" id="GO:0005096">
    <property type="term" value="F:GTPase activator activity"/>
    <property type="evidence" value="ECO:0007669"/>
    <property type="project" value="InterPro"/>
</dbReference>
<dbReference type="InterPro" id="IPR033162">
    <property type="entry name" value="TBCD"/>
</dbReference>
<evidence type="ECO:0000256" key="2">
    <source>
        <dbReference type="PROSITE-ProRule" id="PRU00103"/>
    </source>
</evidence>
<reference evidence="5" key="1">
    <citation type="journal article" date="2021" name="IMA Fungus">
        <title>Genomic characterization of three marine fungi, including Emericellopsis atlantica sp. nov. with signatures of a generalist lifestyle and marine biomass degradation.</title>
        <authorList>
            <person name="Hagestad O.C."/>
            <person name="Hou L."/>
            <person name="Andersen J.H."/>
            <person name="Hansen E.H."/>
            <person name="Altermark B."/>
            <person name="Li C."/>
            <person name="Kuhnert E."/>
            <person name="Cox R.J."/>
            <person name="Crous P.W."/>
            <person name="Spatafora J.W."/>
            <person name="Lail K."/>
            <person name="Amirebrahimi M."/>
            <person name="Lipzen A."/>
            <person name="Pangilinan J."/>
            <person name="Andreopoulos W."/>
            <person name="Hayes R.D."/>
            <person name="Ng V."/>
            <person name="Grigoriev I.V."/>
            <person name="Jackson S.A."/>
            <person name="Sutton T.D.S."/>
            <person name="Dobson A.D.W."/>
            <person name="Rama T."/>
        </authorList>
    </citation>
    <scope>NUCLEOTIDE SEQUENCE</scope>
    <source>
        <strain evidence="5">TS7</strain>
    </source>
</reference>
<protein>
    <submittedName>
        <fullName evidence="5">Tubulin folding cofactor D C terminal-domain-containing protein</fullName>
    </submittedName>
</protein>
<evidence type="ECO:0000256" key="1">
    <source>
        <dbReference type="ARBA" id="ARBA00023186"/>
    </source>
</evidence>